<protein>
    <submittedName>
        <fullName evidence="4">Uncharacterized protein</fullName>
    </submittedName>
</protein>
<keyword evidence="2" id="KW-0812">Transmembrane</keyword>
<reference evidence="4" key="1">
    <citation type="submission" date="2015-07" db="EMBL/GenBank/DDBJ databases">
        <title>MeaNS - Measles Nucleotide Surveillance Program.</title>
        <authorList>
            <person name="Tran T."/>
            <person name="Druce J."/>
        </authorList>
    </citation>
    <scope>NUCLEOTIDE SEQUENCE</scope>
    <source>
        <strain evidence="4">UCB-OBI-ISO-001</strain>
        <tissue evidence="4">Gonad</tissue>
    </source>
</reference>
<feature type="chain" id="PRO_5005583760" evidence="3">
    <location>
        <begin position="21"/>
        <end position="256"/>
    </location>
</feature>
<evidence type="ECO:0000256" key="3">
    <source>
        <dbReference type="SAM" id="SignalP"/>
    </source>
</evidence>
<feature type="region of interest" description="Disordered" evidence="1">
    <location>
        <begin position="151"/>
        <end position="179"/>
    </location>
</feature>
<accession>A0A0L8HL98</accession>
<feature type="transmembrane region" description="Helical" evidence="2">
    <location>
        <begin position="99"/>
        <end position="121"/>
    </location>
</feature>
<evidence type="ECO:0000256" key="2">
    <source>
        <dbReference type="SAM" id="Phobius"/>
    </source>
</evidence>
<gene>
    <name evidence="4" type="ORF">OCBIM_22012834mg</name>
</gene>
<dbReference type="EMBL" id="KQ417945">
    <property type="protein sequence ID" value="KOF89550.1"/>
    <property type="molecule type" value="Genomic_DNA"/>
</dbReference>
<evidence type="ECO:0000256" key="1">
    <source>
        <dbReference type="SAM" id="MobiDB-lite"/>
    </source>
</evidence>
<dbReference type="OrthoDB" id="6120632at2759"/>
<organism evidence="4">
    <name type="scientific">Octopus bimaculoides</name>
    <name type="common">California two-spotted octopus</name>
    <dbReference type="NCBI Taxonomy" id="37653"/>
    <lineage>
        <taxon>Eukaryota</taxon>
        <taxon>Metazoa</taxon>
        <taxon>Spiralia</taxon>
        <taxon>Lophotrochozoa</taxon>
        <taxon>Mollusca</taxon>
        <taxon>Cephalopoda</taxon>
        <taxon>Coleoidea</taxon>
        <taxon>Octopodiformes</taxon>
        <taxon>Octopoda</taxon>
        <taxon>Incirrata</taxon>
        <taxon>Octopodidae</taxon>
        <taxon>Octopus</taxon>
    </lineage>
</organism>
<sequence length="256" mass="28104">MSYATYLLVFLSFGFNFVEPLDSSNKMAKSLTDNELSNVKSPNMLIAEEGSSNHIFDSSRINARKLLEVSTEPSSTDAPEGDLTLGDKIANFYADDNNMALYCVLPLLILVYGGCSVIYCVHKCRRHFRKKNRTASTNQLLGGDNVSLISDGGVNGPAPKKRRPISARSNRIAPEPEIKPETVHPKIKMSPNEQVRDLLTDYEFFTSWVIAQKTADLLKLHGGKNPGSSISPTDSNISRSYGSAVGGKKKKLVFLS</sequence>
<proteinExistence type="predicted"/>
<dbReference type="KEGG" id="obi:106870210"/>
<keyword evidence="2" id="KW-0472">Membrane</keyword>
<feature type="signal peptide" evidence="3">
    <location>
        <begin position="1"/>
        <end position="20"/>
    </location>
</feature>
<keyword evidence="2" id="KW-1133">Transmembrane helix</keyword>
<dbReference type="AlphaFoldDB" id="A0A0L8HL98"/>
<evidence type="ECO:0000313" key="4">
    <source>
        <dbReference type="EMBL" id="KOF89550.1"/>
    </source>
</evidence>
<keyword evidence="3" id="KW-0732">Signal</keyword>
<name>A0A0L8HL98_OCTBM</name>